<keyword evidence="3" id="KW-0813">Transport</keyword>
<evidence type="ECO:0000256" key="5">
    <source>
        <dbReference type="ARBA" id="ARBA00022989"/>
    </source>
</evidence>
<dbReference type="GO" id="GO:0042907">
    <property type="term" value="F:xanthine transmembrane transporter activity"/>
    <property type="evidence" value="ECO:0007669"/>
    <property type="project" value="TreeGrafter"/>
</dbReference>
<comment type="subcellular location">
    <subcellularLocation>
        <location evidence="1">Membrane</location>
        <topology evidence="1">Multi-pass membrane protein</topology>
    </subcellularLocation>
</comment>
<feature type="transmembrane region" description="Helical" evidence="7">
    <location>
        <begin position="415"/>
        <end position="438"/>
    </location>
</feature>
<protein>
    <submittedName>
        <fullName evidence="8">Purine permease</fullName>
    </submittedName>
</protein>
<feature type="transmembrane region" description="Helical" evidence="7">
    <location>
        <begin position="322"/>
        <end position="341"/>
    </location>
</feature>
<dbReference type="NCBIfam" id="NF037981">
    <property type="entry name" value="NCS2_1"/>
    <property type="match status" value="1"/>
</dbReference>
<gene>
    <name evidence="8" type="ORF">H8S62_17175</name>
</gene>
<accession>A0A8J6JNW8</accession>
<evidence type="ECO:0000256" key="6">
    <source>
        <dbReference type="ARBA" id="ARBA00023136"/>
    </source>
</evidence>
<comment type="caution">
    <text evidence="8">The sequence shown here is derived from an EMBL/GenBank/DDBJ whole genome shotgun (WGS) entry which is preliminary data.</text>
</comment>
<dbReference type="Proteomes" id="UP000607645">
    <property type="component" value="Unassembled WGS sequence"/>
</dbReference>
<comment type="similarity">
    <text evidence="2">Belongs to the nucleobase:cation symporter-2 (NCS2) (TC 2.A.40) family.</text>
</comment>
<organism evidence="8 9">
    <name type="scientific">Lawsonibacter faecis</name>
    <dbReference type="NCBI Taxonomy" id="2763052"/>
    <lineage>
        <taxon>Bacteria</taxon>
        <taxon>Bacillati</taxon>
        <taxon>Bacillota</taxon>
        <taxon>Clostridia</taxon>
        <taxon>Eubacteriales</taxon>
        <taxon>Oscillospiraceae</taxon>
        <taxon>Lawsonibacter</taxon>
    </lineage>
</organism>
<feature type="transmembrane region" description="Helical" evidence="7">
    <location>
        <begin position="388"/>
        <end position="409"/>
    </location>
</feature>
<reference evidence="8" key="1">
    <citation type="submission" date="2020-08" db="EMBL/GenBank/DDBJ databases">
        <title>Genome public.</title>
        <authorList>
            <person name="Liu C."/>
            <person name="Sun Q."/>
        </authorList>
    </citation>
    <scope>NUCLEOTIDE SEQUENCE</scope>
    <source>
        <strain evidence="8">NSJ-52</strain>
    </source>
</reference>
<evidence type="ECO:0000256" key="3">
    <source>
        <dbReference type="ARBA" id="ARBA00022448"/>
    </source>
</evidence>
<dbReference type="GO" id="GO:0005886">
    <property type="term" value="C:plasma membrane"/>
    <property type="evidence" value="ECO:0007669"/>
    <property type="project" value="TreeGrafter"/>
</dbReference>
<sequence>MMEKNAAKTSETVFSYTGIPPAGQLVPLGLQHVVAAVVGVITPAMIVSGVCNLSGEEKTLLIQVSLIVTALATLLQLFPIFGRIGSRLPVIMGISFAYVPTLQAIGMDFGIGAILGAELIGGFVAILFGIFVKPIRKLFPPLVTGTVIFTIGLSLYPTAVRYMAGGNASSEWFGGARSWIVALITFAVVIILQNFTKGVWKLGALLFGMIVGYIAAFIAGIVDLSAVGDAAWFALPKFMPFEIQFEPAAIVSLAIVYIVNSVQTIGDLSSTTMGGMDRMPTNKELSGGIVGQGVMSVIGAFFGGLPVASYSQNVGIVTVNRVINRAVFALASVILLVAGLVPKFASILSTIPQCVVGGATISVFAMITMTGIRMITSEGKFTMRKSTVVGLSVALGVGITQVSGCLSGPGFPSWVATVFGSSSVVVATLMAILLNLILPKDPEEKAAAKADAAVSE</sequence>
<keyword evidence="5 7" id="KW-1133">Transmembrane helix</keyword>
<dbReference type="InterPro" id="IPR006042">
    <property type="entry name" value="Xan_ur_permease"/>
</dbReference>
<feature type="transmembrane region" description="Helical" evidence="7">
    <location>
        <begin position="61"/>
        <end position="81"/>
    </location>
</feature>
<keyword evidence="6 7" id="KW-0472">Membrane</keyword>
<feature type="transmembrane region" description="Helical" evidence="7">
    <location>
        <begin position="289"/>
        <end position="310"/>
    </location>
</feature>
<feature type="transmembrane region" description="Helical" evidence="7">
    <location>
        <begin position="138"/>
        <end position="156"/>
    </location>
</feature>
<dbReference type="EMBL" id="JACOPQ010000020">
    <property type="protein sequence ID" value="MBC5738747.1"/>
    <property type="molecule type" value="Genomic_DNA"/>
</dbReference>
<feature type="transmembrane region" description="Helical" evidence="7">
    <location>
        <begin position="202"/>
        <end position="222"/>
    </location>
</feature>
<dbReference type="InterPro" id="IPR006043">
    <property type="entry name" value="NCS2"/>
</dbReference>
<dbReference type="PANTHER" id="PTHR42810:SF2">
    <property type="entry name" value="PURINE PERMEASE C1399.01C-RELATED"/>
    <property type="match status" value="1"/>
</dbReference>
<evidence type="ECO:0000256" key="7">
    <source>
        <dbReference type="SAM" id="Phobius"/>
    </source>
</evidence>
<feature type="transmembrane region" description="Helical" evidence="7">
    <location>
        <begin position="347"/>
        <end position="367"/>
    </location>
</feature>
<evidence type="ECO:0000313" key="8">
    <source>
        <dbReference type="EMBL" id="MBC5738747.1"/>
    </source>
</evidence>
<keyword evidence="4 7" id="KW-0812">Transmembrane</keyword>
<evidence type="ECO:0000256" key="2">
    <source>
        <dbReference type="ARBA" id="ARBA00008821"/>
    </source>
</evidence>
<evidence type="ECO:0000256" key="1">
    <source>
        <dbReference type="ARBA" id="ARBA00004141"/>
    </source>
</evidence>
<feature type="transmembrane region" description="Helical" evidence="7">
    <location>
        <begin position="33"/>
        <end position="55"/>
    </location>
</feature>
<keyword evidence="9" id="KW-1185">Reference proteome</keyword>
<feature type="transmembrane region" description="Helical" evidence="7">
    <location>
        <begin position="176"/>
        <end position="195"/>
    </location>
</feature>
<feature type="transmembrane region" description="Helical" evidence="7">
    <location>
        <begin position="111"/>
        <end position="131"/>
    </location>
</feature>
<dbReference type="AlphaFoldDB" id="A0A8J6JNW8"/>
<dbReference type="Pfam" id="PF00860">
    <property type="entry name" value="Xan_ur_permease"/>
    <property type="match status" value="1"/>
</dbReference>
<evidence type="ECO:0000256" key="4">
    <source>
        <dbReference type="ARBA" id="ARBA00022692"/>
    </source>
</evidence>
<proteinExistence type="inferred from homology"/>
<dbReference type="NCBIfam" id="TIGR00801">
    <property type="entry name" value="ncs2"/>
    <property type="match status" value="1"/>
</dbReference>
<dbReference type="PANTHER" id="PTHR42810">
    <property type="entry name" value="PURINE PERMEASE C1399.01C-RELATED"/>
    <property type="match status" value="1"/>
</dbReference>
<name>A0A8J6JNW8_9FIRM</name>
<evidence type="ECO:0000313" key="9">
    <source>
        <dbReference type="Proteomes" id="UP000607645"/>
    </source>
</evidence>